<organism evidence="1 2">
    <name type="scientific">Dentiscutata erythropus</name>
    <dbReference type="NCBI Taxonomy" id="1348616"/>
    <lineage>
        <taxon>Eukaryota</taxon>
        <taxon>Fungi</taxon>
        <taxon>Fungi incertae sedis</taxon>
        <taxon>Mucoromycota</taxon>
        <taxon>Glomeromycotina</taxon>
        <taxon>Glomeromycetes</taxon>
        <taxon>Diversisporales</taxon>
        <taxon>Gigasporaceae</taxon>
        <taxon>Dentiscutata</taxon>
    </lineage>
</organism>
<keyword evidence="2" id="KW-1185">Reference proteome</keyword>
<sequence>MNGKKQGDIWHYVNQGVSLGRGHYKASCKYCSVSWERVEPLPEARVESLNKAILKAWVMCNFSFETLSGHFLDQEVLRIDNDLEKKEFLTLYEITNNDRTNNLDDINESEILESLILNIADSVDLMLPEFLASGDAIFSSEPVRARNVAVGNMNYNPIELARQMVLQDEEN</sequence>
<name>A0A9N9NW29_9GLOM</name>
<proteinExistence type="predicted"/>
<accession>A0A9N9NW29</accession>
<dbReference type="Proteomes" id="UP000789405">
    <property type="component" value="Unassembled WGS sequence"/>
</dbReference>
<dbReference type="OrthoDB" id="2431372at2759"/>
<protein>
    <submittedName>
        <fullName evidence="1">13764_t:CDS:1</fullName>
    </submittedName>
</protein>
<reference evidence="1" key="1">
    <citation type="submission" date="2021-06" db="EMBL/GenBank/DDBJ databases">
        <authorList>
            <person name="Kallberg Y."/>
            <person name="Tangrot J."/>
            <person name="Rosling A."/>
        </authorList>
    </citation>
    <scope>NUCLEOTIDE SEQUENCE</scope>
    <source>
        <strain evidence="1">MA453B</strain>
    </source>
</reference>
<evidence type="ECO:0000313" key="1">
    <source>
        <dbReference type="EMBL" id="CAG8765972.1"/>
    </source>
</evidence>
<evidence type="ECO:0000313" key="2">
    <source>
        <dbReference type="Proteomes" id="UP000789405"/>
    </source>
</evidence>
<dbReference type="AlphaFoldDB" id="A0A9N9NW29"/>
<dbReference type="EMBL" id="CAJVPY010018222">
    <property type="protein sequence ID" value="CAG8765972.1"/>
    <property type="molecule type" value="Genomic_DNA"/>
</dbReference>
<comment type="caution">
    <text evidence="1">The sequence shown here is derived from an EMBL/GenBank/DDBJ whole genome shotgun (WGS) entry which is preliminary data.</text>
</comment>
<gene>
    <name evidence="1" type="ORF">DERYTH_LOCUS18240</name>
</gene>